<dbReference type="EMBL" id="CP019605">
    <property type="protein sequence ID" value="AQP45352.1"/>
    <property type="molecule type" value="Genomic_DNA"/>
</dbReference>
<protein>
    <submittedName>
        <fullName evidence="1">Uncharacterized protein</fullName>
    </submittedName>
</protein>
<name>A0A1Q2CGV4_9ACTN</name>
<dbReference type="InterPro" id="IPR025668">
    <property type="entry name" value="Tnp_DDE_dom"/>
</dbReference>
<proteinExistence type="predicted"/>
<accession>A0A1Q2CGV4</accession>
<evidence type="ECO:0000313" key="2">
    <source>
        <dbReference type="Proteomes" id="UP000188324"/>
    </source>
</evidence>
<reference evidence="1 2" key="1">
    <citation type="journal article" date="2016" name="Int. J. Syst. Evol. Microbiol.">
        <title>Tessaracoccus flavus sp. nov., isolated from the drainage system of a lindane-producing factory.</title>
        <authorList>
            <person name="Kumari R."/>
            <person name="Singh P."/>
            <person name="Schumann P."/>
            <person name="Lal R."/>
        </authorList>
    </citation>
    <scope>NUCLEOTIDE SEQUENCE [LARGE SCALE GENOMIC DNA]</scope>
    <source>
        <strain evidence="1 2">RP1T</strain>
    </source>
</reference>
<dbReference type="Pfam" id="PF13701">
    <property type="entry name" value="DDE_Tnp_1_4"/>
    <property type="match status" value="1"/>
</dbReference>
<sequence length="114" mass="11774">MKSTGSYPRVHVDTAKVTAVGQAGGILLTETIRAAGLDLALSEAMSRWRRPLAIHDPGKIICDLAVSLVLGGEALSDLATLRAEPGVYGPVASDPTVSRLIATLAEDAEAPLIA</sequence>
<dbReference type="AlphaFoldDB" id="A0A1Q2CGV4"/>
<keyword evidence="2" id="KW-1185">Reference proteome</keyword>
<organism evidence="1 2">
    <name type="scientific">Tessaracoccus flavus</name>
    <dbReference type="NCBI Taxonomy" id="1610493"/>
    <lineage>
        <taxon>Bacteria</taxon>
        <taxon>Bacillati</taxon>
        <taxon>Actinomycetota</taxon>
        <taxon>Actinomycetes</taxon>
        <taxon>Propionibacteriales</taxon>
        <taxon>Propionibacteriaceae</taxon>
        <taxon>Tessaracoccus</taxon>
    </lineage>
</organism>
<gene>
    <name evidence="1" type="ORF">RPIT_11545</name>
</gene>
<evidence type="ECO:0000313" key="1">
    <source>
        <dbReference type="EMBL" id="AQP45352.1"/>
    </source>
</evidence>
<dbReference type="STRING" id="1610493.RPIT_11545"/>
<dbReference type="Proteomes" id="UP000188324">
    <property type="component" value="Chromosome"/>
</dbReference>
<dbReference type="KEGG" id="tfl:RPIT_11545"/>